<accession>A0A0A1TB82</accession>
<name>A0A0A1TB82_9HYPO</name>
<evidence type="ECO:0000313" key="1">
    <source>
        <dbReference type="EMBL" id="CEJ84331.1"/>
    </source>
</evidence>
<keyword evidence="2" id="KW-1185">Reference proteome</keyword>
<dbReference type="STRING" id="1531966.A0A0A1TB82"/>
<reference evidence="1 2" key="1">
    <citation type="journal article" date="2015" name="Genome Announc.">
        <title>Draft Genome Sequence and Gene Annotation of the Entomopathogenic Fungus Verticillium hemipterigenum.</title>
        <authorList>
            <person name="Horn F."/>
            <person name="Habel A."/>
            <person name="Scharf D.H."/>
            <person name="Dworschak J."/>
            <person name="Brakhage A.A."/>
            <person name="Guthke R."/>
            <person name="Hertweck C."/>
            <person name="Linde J."/>
        </authorList>
    </citation>
    <scope>NUCLEOTIDE SEQUENCE [LARGE SCALE GENOMIC DNA]</scope>
</reference>
<dbReference type="OrthoDB" id="4960590at2759"/>
<protein>
    <submittedName>
        <fullName evidence="1">Uncharacterized protein</fullName>
    </submittedName>
</protein>
<dbReference type="Proteomes" id="UP000039046">
    <property type="component" value="Unassembled WGS sequence"/>
</dbReference>
<proteinExistence type="predicted"/>
<dbReference type="AlphaFoldDB" id="A0A0A1TB82"/>
<gene>
    <name evidence="1" type="ORF">VHEMI03446</name>
</gene>
<evidence type="ECO:0000313" key="2">
    <source>
        <dbReference type="Proteomes" id="UP000039046"/>
    </source>
</evidence>
<dbReference type="HOGENOM" id="CLU_742241_0_0_1"/>
<organism evidence="1 2">
    <name type="scientific">[Torrubiella] hemipterigena</name>
    <dbReference type="NCBI Taxonomy" id="1531966"/>
    <lineage>
        <taxon>Eukaryota</taxon>
        <taxon>Fungi</taxon>
        <taxon>Dikarya</taxon>
        <taxon>Ascomycota</taxon>
        <taxon>Pezizomycotina</taxon>
        <taxon>Sordariomycetes</taxon>
        <taxon>Hypocreomycetidae</taxon>
        <taxon>Hypocreales</taxon>
        <taxon>Clavicipitaceae</taxon>
        <taxon>Clavicipitaceae incertae sedis</taxon>
        <taxon>'Torrubiella' clade</taxon>
    </lineage>
</organism>
<sequence length="373" mass="41718">MPPRRVTGVVDDGYDDVWIRYFEEFPTLPITANFLRVMGRRKDLTIDRTPFYDKPMIPMDLARYVRHGGPDMSHCLGLSYDSVPPQPLYDDEEAKLVWSHQFYAQDVFKYMKLNAIVFDEGQDFHHVNQARLSQELAGRITNLKGALPAELPAQLHKACEEALEDEAQDYSGVIQALVGDENILSGRNVLFDGLSPITECCPLTPRPALYDGSEPSTLQALLKQPGADKVLMPSLDGKQPAAPNFFLEIAPPQPVSKIFSHIKAQYVGTYGVRAMEFLKNYGKEKPVYGGNAYVFSAVFGVEDYHLDIFLHYQLAADPDGGTITDTIHTFRMDSVSLWNNASCRQAVATLRSVRAMAAEAREMLVDHALSKVK</sequence>
<dbReference type="EMBL" id="CDHN01000002">
    <property type="protein sequence ID" value="CEJ84331.1"/>
    <property type="molecule type" value="Genomic_DNA"/>
</dbReference>